<dbReference type="GO" id="GO:0046872">
    <property type="term" value="F:metal ion binding"/>
    <property type="evidence" value="ECO:0007669"/>
    <property type="project" value="UniProtKB-KW"/>
</dbReference>
<evidence type="ECO:0000256" key="1">
    <source>
        <dbReference type="ARBA" id="ARBA00005495"/>
    </source>
</evidence>
<evidence type="ECO:0000313" key="5">
    <source>
        <dbReference type="EMBL" id="KAG9236849.1"/>
    </source>
</evidence>
<keyword evidence="3" id="KW-0862">Zinc</keyword>
<gene>
    <name evidence="5" type="ORF">BJ875DRAFT_201861</name>
</gene>
<keyword evidence="6" id="KW-1185">Reference proteome</keyword>
<organism evidence="5 6">
    <name type="scientific">Amylocarpus encephaloides</name>
    <dbReference type="NCBI Taxonomy" id="45428"/>
    <lineage>
        <taxon>Eukaryota</taxon>
        <taxon>Fungi</taxon>
        <taxon>Dikarya</taxon>
        <taxon>Ascomycota</taxon>
        <taxon>Pezizomycotina</taxon>
        <taxon>Leotiomycetes</taxon>
        <taxon>Helotiales</taxon>
        <taxon>Helotiales incertae sedis</taxon>
        <taxon>Amylocarpus</taxon>
    </lineage>
</organism>
<evidence type="ECO:0000313" key="6">
    <source>
        <dbReference type="Proteomes" id="UP000824998"/>
    </source>
</evidence>
<protein>
    <recommendedName>
        <fullName evidence="4">CENP-V/GFA domain-containing protein</fullName>
    </recommendedName>
</protein>
<dbReference type="AlphaFoldDB" id="A0A9P8C7K8"/>
<dbReference type="PANTHER" id="PTHR28620:SF1">
    <property type="entry name" value="CENP-V_GFA DOMAIN-CONTAINING PROTEIN"/>
    <property type="match status" value="1"/>
</dbReference>
<sequence>MATTTQQTSTTTTPTRRPYRGSCHCGLTKYIVFITLPPVDPVPIPDSSKTVRIRKCNCSTCHKMGLTHVRVPASHNDFLLLSPTTLFDGGLRDYKCFEAEIHWPYCGTCGVRCFAWSGEGELKEMEVGGEKLKGWGKKSGEWNEDGSKGEGGYLSINAITIEPGQEGFDMREWHEKGWIAYLEMQKHLDNIDPRMGTPYPGGMY</sequence>
<feature type="domain" description="CENP-V/GFA" evidence="4">
    <location>
        <begin position="19"/>
        <end position="143"/>
    </location>
</feature>
<reference evidence="5" key="1">
    <citation type="journal article" date="2021" name="IMA Fungus">
        <title>Genomic characterization of three marine fungi, including Emericellopsis atlantica sp. nov. with signatures of a generalist lifestyle and marine biomass degradation.</title>
        <authorList>
            <person name="Hagestad O.C."/>
            <person name="Hou L."/>
            <person name="Andersen J.H."/>
            <person name="Hansen E.H."/>
            <person name="Altermark B."/>
            <person name="Li C."/>
            <person name="Kuhnert E."/>
            <person name="Cox R.J."/>
            <person name="Crous P.W."/>
            <person name="Spatafora J.W."/>
            <person name="Lail K."/>
            <person name="Amirebrahimi M."/>
            <person name="Lipzen A."/>
            <person name="Pangilinan J."/>
            <person name="Andreopoulos W."/>
            <person name="Hayes R.D."/>
            <person name="Ng V."/>
            <person name="Grigoriev I.V."/>
            <person name="Jackson S.A."/>
            <person name="Sutton T.D.S."/>
            <person name="Dobson A.D.W."/>
            <person name="Rama T."/>
        </authorList>
    </citation>
    <scope>NUCLEOTIDE SEQUENCE</scope>
    <source>
        <strain evidence="5">TRa018bII</strain>
    </source>
</reference>
<dbReference type="EMBL" id="MU251398">
    <property type="protein sequence ID" value="KAG9236849.1"/>
    <property type="molecule type" value="Genomic_DNA"/>
</dbReference>
<dbReference type="OrthoDB" id="3930719at2759"/>
<dbReference type="Proteomes" id="UP000824998">
    <property type="component" value="Unassembled WGS sequence"/>
</dbReference>
<comment type="caution">
    <text evidence="5">The sequence shown here is derived from an EMBL/GenBank/DDBJ whole genome shotgun (WGS) entry which is preliminary data.</text>
</comment>
<comment type="similarity">
    <text evidence="1">Belongs to the Gfa family.</text>
</comment>
<proteinExistence type="inferred from homology"/>
<evidence type="ECO:0000256" key="2">
    <source>
        <dbReference type="ARBA" id="ARBA00022723"/>
    </source>
</evidence>
<dbReference type="GO" id="GO:0016846">
    <property type="term" value="F:carbon-sulfur lyase activity"/>
    <property type="evidence" value="ECO:0007669"/>
    <property type="project" value="InterPro"/>
</dbReference>
<dbReference type="PROSITE" id="PS51891">
    <property type="entry name" value="CENP_V_GFA"/>
    <property type="match status" value="1"/>
</dbReference>
<name>A0A9P8C7K8_9HELO</name>
<evidence type="ECO:0000259" key="4">
    <source>
        <dbReference type="PROSITE" id="PS51891"/>
    </source>
</evidence>
<dbReference type="InterPro" id="IPR011057">
    <property type="entry name" value="Mss4-like_sf"/>
</dbReference>
<dbReference type="InterPro" id="IPR052355">
    <property type="entry name" value="CENP-V-like"/>
</dbReference>
<dbReference type="Gene3D" id="2.170.150.70">
    <property type="match status" value="1"/>
</dbReference>
<accession>A0A9P8C7K8</accession>
<evidence type="ECO:0000256" key="3">
    <source>
        <dbReference type="ARBA" id="ARBA00022833"/>
    </source>
</evidence>
<keyword evidence="2" id="KW-0479">Metal-binding</keyword>
<dbReference type="PANTHER" id="PTHR28620">
    <property type="entry name" value="CENTROMERE PROTEIN V"/>
    <property type="match status" value="1"/>
</dbReference>
<dbReference type="SUPFAM" id="SSF51316">
    <property type="entry name" value="Mss4-like"/>
    <property type="match status" value="1"/>
</dbReference>
<dbReference type="InterPro" id="IPR006913">
    <property type="entry name" value="CENP-V/GFA"/>
</dbReference>